<dbReference type="EMBL" id="JAVRHZ010000008">
    <property type="protein sequence ID" value="MDT0556713.1"/>
    <property type="molecule type" value="Genomic_DNA"/>
</dbReference>
<dbReference type="Gene3D" id="3.90.550.10">
    <property type="entry name" value="Spore Coat Polysaccharide Biosynthesis Protein SpsA, Chain A"/>
    <property type="match status" value="1"/>
</dbReference>
<dbReference type="SUPFAM" id="SSF53448">
    <property type="entry name" value="Nucleotide-diphospho-sugar transferases"/>
    <property type="match status" value="1"/>
</dbReference>
<dbReference type="GO" id="GO:0016757">
    <property type="term" value="F:glycosyltransferase activity"/>
    <property type="evidence" value="ECO:0007669"/>
    <property type="project" value="UniProtKB-KW"/>
</dbReference>
<comment type="caution">
    <text evidence="2">The sequence shown here is derived from an EMBL/GenBank/DDBJ whole genome shotgun (WGS) entry which is preliminary data.</text>
</comment>
<dbReference type="InterPro" id="IPR029044">
    <property type="entry name" value="Nucleotide-diphossugar_trans"/>
</dbReference>
<protein>
    <submittedName>
        <fullName evidence="2">Glycosyltransferase</fullName>
        <ecNumber evidence="2">2.4.-.-</ecNumber>
    </submittedName>
</protein>
<dbReference type="RefSeq" id="WP_311333664.1">
    <property type="nucleotide sequence ID" value="NZ_JAVRHZ010000008.1"/>
</dbReference>
<dbReference type="InterPro" id="IPR050834">
    <property type="entry name" value="Glycosyltransf_2"/>
</dbReference>
<keyword evidence="2" id="KW-0808">Transferase</keyword>
<keyword evidence="3" id="KW-1185">Reference proteome</keyword>
<organism evidence="2 3">
    <name type="scientific">Patiriisocius hiemis</name>
    <dbReference type="NCBI Taxonomy" id="3075604"/>
    <lineage>
        <taxon>Bacteria</taxon>
        <taxon>Pseudomonadati</taxon>
        <taxon>Bacteroidota</taxon>
        <taxon>Flavobacteriia</taxon>
        <taxon>Flavobacteriales</taxon>
        <taxon>Flavobacteriaceae</taxon>
        <taxon>Patiriisocius</taxon>
    </lineage>
</organism>
<keyword evidence="2" id="KW-0328">Glycosyltransferase</keyword>
<dbReference type="CDD" id="cd00761">
    <property type="entry name" value="Glyco_tranf_GTA_type"/>
    <property type="match status" value="1"/>
</dbReference>
<reference evidence="2 3" key="1">
    <citation type="submission" date="2023-09" db="EMBL/GenBank/DDBJ databases">
        <authorList>
            <person name="Rey-Velasco X."/>
        </authorList>
    </citation>
    <scope>NUCLEOTIDE SEQUENCE [LARGE SCALE GENOMIC DNA]</scope>
    <source>
        <strain evidence="2 3">W242</strain>
    </source>
</reference>
<dbReference type="Proteomes" id="UP001254488">
    <property type="component" value="Unassembled WGS sequence"/>
</dbReference>
<dbReference type="EC" id="2.4.-.-" evidence="2"/>
<dbReference type="PANTHER" id="PTHR43685">
    <property type="entry name" value="GLYCOSYLTRANSFERASE"/>
    <property type="match status" value="1"/>
</dbReference>
<dbReference type="PANTHER" id="PTHR43685:SF3">
    <property type="entry name" value="SLR2126 PROTEIN"/>
    <property type="match status" value="1"/>
</dbReference>
<accession>A0ABU2YEX1</accession>
<feature type="domain" description="Glycosyltransferase 2-like" evidence="1">
    <location>
        <begin position="3"/>
        <end position="165"/>
    </location>
</feature>
<dbReference type="InterPro" id="IPR001173">
    <property type="entry name" value="Glyco_trans_2-like"/>
</dbReference>
<gene>
    <name evidence="2" type="ORF">RM538_11910</name>
</gene>
<evidence type="ECO:0000313" key="3">
    <source>
        <dbReference type="Proteomes" id="UP001254488"/>
    </source>
</evidence>
<name>A0ABU2YEX1_9FLAO</name>
<evidence type="ECO:0000313" key="2">
    <source>
        <dbReference type="EMBL" id="MDT0556713.1"/>
    </source>
</evidence>
<proteinExistence type="predicted"/>
<dbReference type="Pfam" id="PF00535">
    <property type="entry name" value="Glycos_transf_2"/>
    <property type="match status" value="1"/>
</dbReference>
<evidence type="ECO:0000259" key="1">
    <source>
        <dbReference type="Pfam" id="PF00535"/>
    </source>
</evidence>
<sequence>MLSILIPTYNYDVTNLVTEIHKQCNETAISFEIIVSDDASSKKSFITKNDSITFLKNVSLISNTVNVGRTANRNKLVENSNYSWLLFLDADVMPASKNFIKNYIEQIDNKFDVIFGGIAYSEKKPLDKEKLLRWHYGKQREAKSVSHRKKKPHFIISQNLLIKKETFTKANTLVENHYGLDNFFSNRLKNMNAAVLHVKNPVIHHGLENTEVFLEKSLQSVKSTFTLEKDGLLDYNLRPMQQSYLKLKKWRLTKLFNWFIGLFKNMMEANFRSSKPNLFWFDLYRLHYYIKLKRAENA</sequence>